<evidence type="ECO:0000256" key="2">
    <source>
        <dbReference type="ARBA" id="ARBA00022737"/>
    </source>
</evidence>
<dbReference type="Gene3D" id="2.130.10.130">
    <property type="entry name" value="Integrin alpha, N-terminal"/>
    <property type="match status" value="3"/>
</dbReference>
<evidence type="ECO:0000256" key="1">
    <source>
        <dbReference type="ARBA" id="ARBA00022729"/>
    </source>
</evidence>
<keyword evidence="1 5" id="KW-0732">Signal</keyword>
<dbReference type="InterPro" id="IPR013517">
    <property type="entry name" value="FG-GAP"/>
</dbReference>
<dbReference type="PROSITE" id="PS51470">
    <property type="entry name" value="FG_GAP"/>
    <property type="match status" value="3"/>
</dbReference>
<evidence type="ECO:0000256" key="3">
    <source>
        <dbReference type="ARBA" id="ARBA00022801"/>
    </source>
</evidence>
<dbReference type="EMBL" id="CP109135">
    <property type="protein sequence ID" value="WSD16757.1"/>
    <property type="molecule type" value="Genomic_DNA"/>
</dbReference>
<keyword evidence="2" id="KW-0677">Repeat</keyword>
<keyword evidence="7" id="KW-1185">Reference proteome</keyword>
<dbReference type="InterPro" id="IPR000413">
    <property type="entry name" value="Integrin_alpha"/>
</dbReference>
<evidence type="ECO:0000313" key="7">
    <source>
        <dbReference type="Proteomes" id="UP001340816"/>
    </source>
</evidence>
<name>A0ABZ1HGR7_STRPH</name>
<reference evidence="6 7" key="1">
    <citation type="submission" date="2022-10" db="EMBL/GenBank/DDBJ databases">
        <title>The complete genomes of actinobacterial strains from the NBC collection.</title>
        <authorList>
            <person name="Joergensen T.S."/>
            <person name="Alvarez Arevalo M."/>
            <person name="Sterndorff E.B."/>
            <person name="Faurdal D."/>
            <person name="Vuksanovic O."/>
            <person name="Mourched A.-S."/>
            <person name="Charusanti P."/>
            <person name="Shaw S."/>
            <person name="Blin K."/>
            <person name="Weber T."/>
        </authorList>
    </citation>
    <scope>NUCLEOTIDE SEQUENCE [LARGE SCALE GENOMIC DNA]</scope>
    <source>
        <strain evidence="6 7">NBC 01752</strain>
    </source>
</reference>
<evidence type="ECO:0000256" key="5">
    <source>
        <dbReference type="SAM" id="SignalP"/>
    </source>
</evidence>
<proteinExistence type="predicted"/>
<dbReference type="RefSeq" id="WP_326760249.1">
    <property type="nucleotide sequence ID" value="NZ_CP109135.1"/>
</dbReference>
<evidence type="ECO:0000256" key="4">
    <source>
        <dbReference type="ARBA" id="ARBA00023180"/>
    </source>
</evidence>
<dbReference type="SUPFAM" id="SSF69318">
    <property type="entry name" value="Integrin alpha N-terminal domain"/>
    <property type="match status" value="1"/>
</dbReference>
<accession>A0ABZ1HGR7</accession>
<dbReference type="Pfam" id="PF01839">
    <property type="entry name" value="FG-GAP"/>
    <property type="match status" value="4"/>
</dbReference>
<keyword evidence="3" id="KW-0378">Hydrolase</keyword>
<gene>
    <name evidence="6" type="ORF">OHB35_27860</name>
</gene>
<dbReference type="PANTHER" id="PTHR23221:SF7">
    <property type="entry name" value="PHOSPHATIDYLINOSITOL-GLYCAN-SPECIFIC PHOSPHOLIPASE D"/>
    <property type="match status" value="1"/>
</dbReference>
<dbReference type="SMART" id="SM00191">
    <property type="entry name" value="Int_alpha"/>
    <property type="match status" value="5"/>
</dbReference>
<keyword evidence="4" id="KW-0325">Glycoprotein</keyword>
<dbReference type="InterPro" id="IPR013519">
    <property type="entry name" value="Int_alpha_beta-p"/>
</dbReference>
<evidence type="ECO:0000313" key="6">
    <source>
        <dbReference type="EMBL" id="WSD16757.1"/>
    </source>
</evidence>
<dbReference type="PRINTS" id="PR01185">
    <property type="entry name" value="INTEGRINA"/>
</dbReference>
<dbReference type="Proteomes" id="UP001340816">
    <property type="component" value="Chromosome"/>
</dbReference>
<feature type="signal peptide" evidence="5">
    <location>
        <begin position="1"/>
        <end position="28"/>
    </location>
</feature>
<dbReference type="PANTHER" id="PTHR23221">
    <property type="entry name" value="GLYCOSYLPHOSPHATIDYLINOSITOL PHOSPHOLIPASE D"/>
    <property type="match status" value="1"/>
</dbReference>
<organism evidence="6 7">
    <name type="scientific">Streptomyces phaeochromogenes</name>
    <dbReference type="NCBI Taxonomy" id="1923"/>
    <lineage>
        <taxon>Bacteria</taxon>
        <taxon>Bacillati</taxon>
        <taxon>Actinomycetota</taxon>
        <taxon>Actinomycetes</taxon>
        <taxon>Kitasatosporales</taxon>
        <taxon>Streptomycetaceae</taxon>
        <taxon>Streptomyces</taxon>
        <taxon>Streptomyces phaeochromogenes group</taxon>
    </lineage>
</organism>
<sequence length="479" mass="47215">MRIRTTLTLTAVLAAGVAPLALAPEAFAAPAKFADDFNGDGYRDLVVGAPDATVSGKSGAGAVVVLYGSASGPGKGKKQLISQNSSGVEGAAEAGDAFGHSVSSADLDVDGYADLLVGAPYEDVTGARTRGSVTVLWGGAQGLKNSAVLPTPSPSTDGDTSGCSYGTGVAAVNPKAAPGRPRVSVAGWCASIGMTGPFTRTGKPAAHSLGTDTPSLDDTALGDLDGSGRPEEIAVSVGLSDHPSGGVYVAPSTRQPPLSTDGDNVAVGDVNGDGYGDLVVGDPSDTVIDGTPQEGTGHKGGQIAVWPGGARGVDRAAEPILIHQDTPGVPGAAESNDYFGADVSVADVNGDGFGDIAVGVPGENLGSVRDAGSVILVPGRAGGPTGAGSTTIGQNSAAVPGSAEKGDTFGSTVRLADLTKDGRPDLVIGASGENNSTGGIWVFKGTASGPALRNSYSVMGNAVGLPKEHFTNWSSVIAP</sequence>
<feature type="chain" id="PRO_5046842345" evidence="5">
    <location>
        <begin position="29"/>
        <end position="479"/>
    </location>
</feature>
<dbReference type="InterPro" id="IPR028994">
    <property type="entry name" value="Integrin_alpha_N"/>
</dbReference>
<protein>
    <submittedName>
        <fullName evidence="6">FG-GAP-like repeat-containing protein</fullName>
    </submittedName>
</protein>